<evidence type="ECO:0000256" key="1">
    <source>
        <dbReference type="ARBA" id="ARBA00004141"/>
    </source>
</evidence>
<dbReference type="EMBL" id="JAAWVT010000003">
    <property type="protein sequence ID" value="NKG20913.1"/>
    <property type="molecule type" value="Genomic_DNA"/>
</dbReference>
<feature type="transmembrane region" description="Helical" evidence="6">
    <location>
        <begin position="46"/>
        <end position="63"/>
    </location>
</feature>
<dbReference type="InterPro" id="IPR051598">
    <property type="entry name" value="TSUP/Inactive_protease-like"/>
</dbReference>
<feature type="transmembrane region" description="Helical" evidence="6">
    <location>
        <begin position="75"/>
        <end position="93"/>
    </location>
</feature>
<comment type="similarity">
    <text evidence="2 6">Belongs to the 4-toluene sulfonate uptake permease (TSUP) (TC 2.A.102) family.</text>
</comment>
<keyword evidence="4 6" id="KW-1133">Transmembrane helix</keyword>
<dbReference type="RefSeq" id="WP_168151744.1">
    <property type="nucleotide sequence ID" value="NZ_JAAWVT010000003.1"/>
</dbReference>
<evidence type="ECO:0000313" key="7">
    <source>
        <dbReference type="EMBL" id="NKG20913.1"/>
    </source>
</evidence>
<accession>A0ABX1G3V0</accession>
<feature type="transmembrane region" description="Helical" evidence="6">
    <location>
        <begin position="99"/>
        <end position="117"/>
    </location>
</feature>
<evidence type="ECO:0000256" key="5">
    <source>
        <dbReference type="ARBA" id="ARBA00023136"/>
    </source>
</evidence>
<comment type="caution">
    <text evidence="7">The sequence shown here is derived from an EMBL/GenBank/DDBJ whole genome shotgun (WGS) entry which is preliminary data.</text>
</comment>
<evidence type="ECO:0000256" key="4">
    <source>
        <dbReference type="ARBA" id="ARBA00022989"/>
    </source>
</evidence>
<dbReference type="PANTHER" id="PTHR43701">
    <property type="entry name" value="MEMBRANE TRANSPORTER PROTEIN MJ0441-RELATED"/>
    <property type="match status" value="1"/>
</dbReference>
<dbReference type="Proteomes" id="UP000746595">
    <property type="component" value="Unassembled WGS sequence"/>
</dbReference>
<keyword evidence="8" id="KW-1185">Reference proteome</keyword>
<evidence type="ECO:0000313" key="8">
    <source>
        <dbReference type="Proteomes" id="UP000746595"/>
    </source>
</evidence>
<keyword evidence="5 6" id="KW-0472">Membrane</keyword>
<dbReference type="PANTHER" id="PTHR43701:SF2">
    <property type="entry name" value="MEMBRANE TRANSPORTER PROTEIN YJNA-RELATED"/>
    <property type="match status" value="1"/>
</dbReference>
<feature type="transmembrane region" description="Helical" evidence="6">
    <location>
        <begin position="201"/>
        <end position="221"/>
    </location>
</feature>
<feature type="transmembrane region" description="Helical" evidence="6">
    <location>
        <begin position="256"/>
        <end position="276"/>
    </location>
</feature>
<evidence type="ECO:0000256" key="2">
    <source>
        <dbReference type="ARBA" id="ARBA00009142"/>
    </source>
</evidence>
<feature type="transmembrane region" description="Helical" evidence="6">
    <location>
        <begin position="233"/>
        <end position="250"/>
    </location>
</feature>
<evidence type="ECO:0000256" key="6">
    <source>
        <dbReference type="RuleBase" id="RU363041"/>
    </source>
</evidence>
<comment type="subcellular location">
    <subcellularLocation>
        <location evidence="6">Cell membrane</location>
        <topology evidence="6">Multi-pass membrane protein</topology>
    </subcellularLocation>
    <subcellularLocation>
        <location evidence="1">Membrane</location>
        <topology evidence="1">Multi-pass membrane protein</topology>
    </subcellularLocation>
</comment>
<sequence length="298" mass="29882">MPLTLALALLLSVLIGISLGLLGGGGSILTVPILTYVAGMNPKEAIAASLFVVGATSAVSAVTHARKKRVQWRTGLIFGAAGMAGAFGGGLLGGRIPGTILMIAFALMMVATSLAMIRGRKNHTDATHDAELPAFKVIIEGLVVGLVTGLVGAGGGFLVVPALALLGGLSMPVAVGTSLVVIAMKSFAGLGGYLTTVTLDWALVGGVTAAAILGSFLGARLAGRIPESALRKGFGFFVLAMGVFVLFQELPSPANLILGVTATAIAAAAALCWFAIPACPLRRTPLGSPATTTATEAH</sequence>
<reference evidence="7 8" key="1">
    <citation type="submission" date="2020-04" db="EMBL/GenBank/DDBJ databases">
        <title>Paeniglutamicibacter sp. ANT13_2, a novel actinomycete isolated from sediment in Antarctica.</title>
        <authorList>
            <person name="Sakdapetsiri C."/>
            <person name="Pinyakong O."/>
        </authorList>
    </citation>
    <scope>NUCLEOTIDE SEQUENCE [LARGE SCALE GENOMIC DNA]</scope>
    <source>
        <strain evidence="7 8">ANT13_2</strain>
    </source>
</reference>
<organism evidence="7 8">
    <name type="scientific">Paeniglutamicibacter terrestris</name>
    <dbReference type="NCBI Taxonomy" id="2723403"/>
    <lineage>
        <taxon>Bacteria</taxon>
        <taxon>Bacillati</taxon>
        <taxon>Actinomycetota</taxon>
        <taxon>Actinomycetes</taxon>
        <taxon>Micrococcales</taxon>
        <taxon>Micrococcaceae</taxon>
        <taxon>Paeniglutamicibacter</taxon>
    </lineage>
</organism>
<protein>
    <recommendedName>
        <fullName evidence="6">Probable membrane transporter protein</fullName>
    </recommendedName>
</protein>
<feature type="transmembrane region" description="Helical" evidence="6">
    <location>
        <begin position="137"/>
        <end position="164"/>
    </location>
</feature>
<gene>
    <name evidence="7" type="ORF">HED64_09370</name>
</gene>
<name>A0ABX1G3V0_9MICC</name>
<keyword evidence="3 6" id="KW-0812">Transmembrane</keyword>
<keyword evidence="6" id="KW-1003">Cell membrane</keyword>
<evidence type="ECO:0000256" key="3">
    <source>
        <dbReference type="ARBA" id="ARBA00022692"/>
    </source>
</evidence>
<dbReference type="Pfam" id="PF01925">
    <property type="entry name" value="TauE"/>
    <property type="match status" value="1"/>
</dbReference>
<dbReference type="InterPro" id="IPR002781">
    <property type="entry name" value="TM_pro_TauE-like"/>
</dbReference>
<proteinExistence type="inferred from homology"/>